<dbReference type="InterPro" id="IPR025486">
    <property type="entry name" value="DUF4378"/>
</dbReference>
<gene>
    <name evidence="5" type="primary">LOC111025905</name>
</gene>
<feature type="region of interest" description="Disordered" evidence="1">
    <location>
        <begin position="28"/>
        <end position="51"/>
    </location>
</feature>
<evidence type="ECO:0000256" key="1">
    <source>
        <dbReference type="SAM" id="MobiDB-lite"/>
    </source>
</evidence>
<feature type="compositionally biased region" description="Polar residues" evidence="1">
    <location>
        <begin position="284"/>
        <end position="304"/>
    </location>
</feature>
<feature type="compositionally biased region" description="Basic and acidic residues" evidence="1">
    <location>
        <begin position="408"/>
        <end position="417"/>
    </location>
</feature>
<feature type="compositionally biased region" description="Polar residues" evidence="1">
    <location>
        <begin position="322"/>
        <end position="339"/>
    </location>
</feature>
<dbReference type="RefSeq" id="XP_022159509.1">
    <property type="nucleotide sequence ID" value="XM_022303817.1"/>
</dbReference>
<feature type="region of interest" description="Disordered" evidence="1">
    <location>
        <begin position="278"/>
        <end position="304"/>
    </location>
</feature>
<dbReference type="AlphaFoldDB" id="A0A6J1E2K4"/>
<feature type="region of interest" description="Disordered" evidence="1">
    <location>
        <begin position="316"/>
        <end position="359"/>
    </location>
</feature>
<reference evidence="5" key="1">
    <citation type="submission" date="2025-08" db="UniProtKB">
        <authorList>
            <consortium name="RefSeq"/>
        </authorList>
    </citation>
    <scope>IDENTIFICATION</scope>
    <source>
        <strain evidence="5">OHB3-1</strain>
    </source>
</reference>
<sequence>MGVKHMHSNSTMVGKVSRSHKLLWKAVDRPTKELKSPSPKKLAATSSNKQLDPTASTRVACCRSRRFCTCKSCNEYGQHNEISLKLVQKNEATEPFSSKKFVSVADQQCKQLLDALGIFNSNKELFINLLQDPNSLLIQHIEDSTDSLDGKQQMRTFLDGRLSENKKREVGEYEEPAYGQNLKPCDRLPSEESDDSQSLERIVVLKPNPTSSQSSTAGTNYCSSLQSHSSFINNMQSDKRSTFSFRQIKRKMRQAMGVGKKEGECLSIHEMSKKTPHVGMEATGKSSNNNIQTSGKGISSSIQDSLKRDQIDKAFYSRNGDKTASTSESTGKNVGQSAVMSHLKRQKSKKHEGDKEVSRKMKVKPWGWVMCFSDDDIMPSNKPGSHAAGHMRYSQLSNKKFVYEKKSKHQNEGKKSCEMPQMAKVEASSSETRRDDDQLHGSNTELNMSCVIFPDVKVDEDLNIEGSVKIIKDIATIHQEGNNFCEASSSGFDDSCKTSFCQRTNKTNGFGEEGNLELSKLNSPLEFQPSAFSVDTFPSCSSRFQAVEDPNGLHDREVQPVPETIHDQLLVDATSSNSGFAPEIAESSGEALPIDFEEHHCAGLARLQEALSPTIASFNCCCSISQYILELLQASKQNWDELSVECHSSAWLRIPFVDKAKVFGSQLCGDCVLLFDYFNEVLEDVFHCYIRCSPWLSSYKAHFQAPDNESAMYHEMMQHVDWPLLQQQQPQTLEHLFLRDLTRSRTWIDYRTETEKIVTIIAESILRELTIESVVYLGL</sequence>
<dbReference type="KEGG" id="mcha:111025905"/>
<feature type="region of interest" description="Disordered" evidence="1">
    <location>
        <begin position="408"/>
        <end position="442"/>
    </location>
</feature>
<accession>A0A6J1E2K4</accession>
<dbReference type="OrthoDB" id="952876at2759"/>
<dbReference type="InterPro" id="IPR022212">
    <property type="entry name" value="DUF3741"/>
</dbReference>
<evidence type="ECO:0000313" key="4">
    <source>
        <dbReference type="Proteomes" id="UP000504603"/>
    </source>
</evidence>
<feature type="domain" description="DUF3741" evidence="2">
    <location>
        <begin position="107"/>
        <end position="135"/>
    </location>
</feature>
<dbReference type="PANTHER" id="PTHR47212:SF2">
    <property type="entry name" value="DUF3741 DOMAIN-CONTAINING PROTEIN"/>
    <property type="match status" value="1"/>
</dbReference>
<name>A0A6J1E2K4_MOMCH</name>
<evidence type="ECO:0000259" key="3">
    <source>
        <dbReference type="Pfam" id="PF14309"/>
    </source>
</evidence>
<keyword evidence="4" id="KW-1185">Reference proteome</keyword>
<organism evidence="4 5">
    <name type="scientific">Momordica charantia</name>
    <name type="common">Bitter gourd</name>
    <name type="synonym">Balsam pear</name>
    <dbReference type="NCBI Taxonomy" id="3673"/>
    <lineage>
        <taxon>Eukaryota</taxon>
        <taxon>Viridiplantae</taxon>
        <taxon>Streptophyta</taxon>
        <taxon>Embryophyta</taxon>
        <taxon>Tracheophyta</taxon>
        <taxon>Spermatophyta</taxon>
        <taxon>Magnoliopsida</taxon>
        <taxon>eudicotyledons</taxon>
        <taxon>Gunneridae</taxon>
        <taxon>Pentapetalae</taxon>
        <taxon>rosids</taxon>
        <taxon>fabids</taxon>
        <taxon>Cucurbitales</taxon>
        <taxon>Cucurbitaceae</taxon>
        <taxon>Momordiceae</taxon>
        <taxon>Momordica</taxon>
    </lineage>
</organism>
<protein>
    <submittedName>
        <fullName evidence="5">Uncharacterized protein LOC111025905</fullName>
    </submittedName>
</protein>
<evidence type="ECO:0000313" key="5">
    <source>
        <dbReference type="RefSeq" id="XP_022159509.1"/>
    </source>
</evidence>
<evidence type="ECO:0000259" key="2">
    <source>
        <dbReference type="Pfam" id="PF12552"/>
    </source>
</evidence>
<dbReference type="Proteomes" id="UP000504603">
    <property type="component" value="Unplaced"/>
</dbReference>
<dbReference type="Pfam" id="PF12552">
    <property type="entry name" value="DUF3741"/>
    <property type="match status" value="1"/>
</dbReference>
<feature type="region of interest" description="Disordered" evidence="1">
    <location>
        <begin position="168"/>
        <end position="197"/>
    </location>
</feature>
<proteinExistence type="predicted"/>
<feature type="domain" description="DUF4378" evidence="3">
    <location>
        <begin position="626"/>
        <end position="770"/>
    </location>
</feature>
<dbReference type="Pfam" id="PF14309">
    <property type="entry name" value="DUF4378"/>
    <property type="match status" value="1"/>
</dbReference>
<dbReference type="PANTHER" id="PTHR47212">
    <property type="entry name" value="ADHESIN-LIKE PROTEIN, PUTATIVE (DUF3741)-RELATED"/>
    <property type="match status" value="1"/>
</dbReference>
<dbReference type="GeneID" id="111025905"/>